<proteinExistence type="predicted"/>
<reference evidence="1 2" key="1">
    <citation type="submission" date="2024-05" db="EMBL/GenBank/DDBJ databases">
        <authorList>
            <person name="Duchaud E."/>
        </authorList>
    </citation>
    <scope>NUCLEOTIDE SEQUENCE [LARGE SCALE GENOMIC DNA]</scope>
    <source>
        <strain evidence="1">Ena-SAMPLE-TAB-13-05-2024-13:56:06:370-140308</strain>
    </source>
</reference>
<gene>
    <name evidence="1" type="ORF">T190423A01A_40341</name>
</gene>
<sequence>MKKSILTLGKALNKEAQQKVNGGMFTNNCFNITDSSSCTAKRGCQWFGCYCGPNTPHFAPC</sequence>
<evidence type="ECO:0008006" key="3">
    <source>
        <dbReference type="Google" id="ProtNLM"/>
    </source>
</evidence>
<organism evidence="1 2">
    <name type="scientific">Tenacibaculum polynesiense</name>
    <dbReference type="NCBI Taxonomy" id="3137857"/>
    <lineage>
        <taxon>Bacteria</taxon>
        <taxon>Pseudomonadati</taxon>
        <taxon>Bacteroidota</taxon>
        <taxon>Flavobacteriia</taxon>
        <taxon>Flavobacteriales</taxon>
        <taxon>Flavobacteriaceae</taxon>
        <taxon>Tenacibaculum</taxon>
    </lineage>
</organism>
<protein>
    <recommendedName>
        <fullName evidence="3">Bacteriocin</fullName>
    </recommendedName>
</protein>
<name>A0ABM9PDP2_9FLAO</name>
<evidence type="ECO:0000313" key="1">
    <source>
        <dbReference type="EMBL" id="CAL2103748.1"/>
    </source>
</evidence>
<evidence type="ECO:0000313" key="2">
    <source>
        <dbReference type="Proteomes" id="UP001497527"/>
    </source>
</evidence>
<dbReference type="EMBL" id="CAXJIO010000013">
    <property type="protein sequence ID" value="CAL2103748.1"/>
    <property type="molecule type" value="Genomic_DNA"/>
</dbReference>
<dbReference type="Proteomes" id="UP001497527">
    <property type="component" value="Unassembled WGS sequence"/>
</dbReference>
<comment type="caution">
    <text evidence="1">The sequence shown here is derived from an EMBL/GenBank/DDBJ whole genome shotgun (WGS) entry which is preliminary data.</text>
</comment>
<keyword evidence="2" id="KW-1185">Reference proteome</keyword>
<accession>A0ABM9PDP2</accession>
<dbReference type="RefSeq" id="WP_348717948.1">
    <property type="nucleotide sequence ID" value="NZ_CAXJIO010000013.1"/>
</dbReference>